<dbReference type="Proteomes" id="UP000243096">
    <property type="component" value="Unassembled WGS sequence"/>
</dbReference>
<dbReference type="AlphaFoldDB" id="A0A2P5K9M5"/>
<accession>A0A2P5K9M5</accession>
<comment type="caution">
    <text evidence="1">The sequence shown here is derived from an EMBL/GenBank/DDBJ whole genome shotgun (WGS) entry which is preliminary data.</text>
</comment>
<protein>
    <submittedName>
        <fullName evidence="1">Enoyl-ACP reductase-like protein</fullName>
    </submittedName>
</protein>
<organism evidence="1 2">
    <name type="scientific">Mycetohabitans endofungorum</name>
    <dbReference type="NCBI Taxonomy" id="417203"/>
    <lineage>
        <taxon>Bacteria</taxon>
        <taxon>Pseudomonadati</taxon>
        <taxon>Pseudomonadota</taxon>
        <taxon>Betaproteobacteria</taxon>
        <taxon>Burkholderiales</taxon>
        <taxon>Burkholderiaceae</taxon>
        <taxon>Mycetohabitans</taxon>
    </lineage>
</organism>
<dbReference type="InterPro" id="IPR002347">
    <property type="entry name" value="SDR_fam"/>
</dbReference>
<evidence type="ECO:0000313" key="1">
    <source>
        <dbReference type="EMBL" id="PPB83404.1"/>
    </source>
</evidence>
<evidence type="ECO:0000313" key="2">
    <source>
        <dbReference type="Proteomes" id="UP000243096"/>
    </source>
</evidence>
<dbReference type="Gene3D" id="3.40.50.720">
    <property type="entry name" value="NAD(P)-binding Rossmann-like Domain"/>
    <property type="match status" value="1"/>
</dbReference>
<dbReference type="InterPro" id="IPR036291">
    <property type="entry name" value="NAD(P)-bd_dom_sf"/>
</dbReference>
<dbReference type="SUPFAM" id="SSF51735">
    <property type="entry name" value="NAD(P)-binding Rossmann-fold domains"/>
    <property type="match status" value="1"/>
</dbReference>
<dbReference type="Pfam" id="PF13561">
    <property type="entry name" value="adh_short_C2"/>
    <property type="match status" value="1"/>
</dbReference>
<sequence>MTDKQRRLWLDDDGRRAIKQGQCLDRELLPEDIARMALFLCADDSAMTTAQQFIVDGGWA</sequence>
<reference evidence="1 2" key="1">
    <citation type="submission" date="2018-01" db="EMBL/GenBank/DDBJ databases">
        <title>Genomic Encyclopedia of Type Strains, Phase III (KMG-III): the genomes of soil and plant-associated and newly described type strains.</title>
        <authorList>
            <person name="Whitman W."/>
        </authorList>
    </citation>
    <scope>NUCLEOTIDE SEQUENCE [LARGE SCALE GENOMIC DNA]</scope>
    <source>
        <strain evidence="1 2">HKI456</strain>
    </source>
</reference>
<gene>
    <name evidence="1" type="ORF">B0O95_10865</name>
</gene>
<dbReference type="EMBL" id="PRDW01000008">
    <property type="protein sequence ID" value="PPB83404.1"/>
    <property type="molecule type" value="Genomic_DNA"/>
</dbReference>
<proteinExistence type="predicted"/>
<keyword evidence="2" id="KW-1185">Reference proteome</keyword>
<name>A0A2P5K9M5_9BURK</name>